<dbReference type="EMBL" id="MT708546">
    <property type="protein sequence ID" value="QOE32132.1"/>
    <property type="molecule type" value="Genomic_DNA"/>
</dbReference>
<gene>
    <name evidence="1" type="ORF">CPT_Paso_015</name>
</gene>
<proteinExistence type="predicted"/>
<sequence>MLDIFTKYLGMETVYDKYPAFWSYRNRETEFYQNIGPLFDSKTAFDATCMLLYYKSLAKSKDPIRIFQIVAREVIEKHGYGPDIARYLGVWYFLIVVMAEYERVRGFTTVTDIEGMFTCFENTGEVDYENEW</sequence>
<protein>
    <submittedName>
        <fullName evidence="1">Uncharacterized protein</fullName>
    </submittedName>
</protein>
<reference evidence="1 2" key="1">
    <citation type="submission" date="2020-07" db="EMBL/GenBank/DDBJ databases">
        <title>Complete genome sequence of Rhizobium japonicum phage Paso.</title>
        <authorList>
            <person name="McBee D.B."/>
            <person name="Ravindran A."/>
            <person name="Newkirk H."/>
            <person name="Gonzalez C."/>
            <person name="Young R."/>
            <person name="Liu M."/>
        </authorList>
    </citation>
    <scope>NUCLEOTIDE SEQUENCE [LARGE SCALE GENOMIC DNA]</scope>
</reference>
<accession>A0A7L8G4Y7</accession>
<keyword evidence="2" id="KW-1185">Reference proteome</keyword>
<dbReference type="Proteomes" id="UP000516513">
    <property type="component" value="Segment"/>
</dbReference>
<evidence type="ECO:0000313" key="2">
    <source>
        <dbReference type="Proteomes" id="UP000516513"/>
    </source>
</evidence>
<name>A0A7L8G4Y7_9CAUD</name>
<evidence type="ECO:0000313" key="1">
    <source>
        <dbReference type="EMBL" id="QOE32132.1"/>
    </source>
</evidence>
<organism evidence="1 2">
    <name type="scientific">Rhizobium phage Paso</name>
    <dbReference type="NCBI Taxonomy" id="2767574"/>
    <lineage>
        <taxon>Viruses</taxon>
        <taxon>Duplodnaviria</taxon>
        <taxon>Heunggongvirae</taxon>
        <taxon>Uroviricota</taxon>
        <taxon>Caudoviricetes</taxon>
        <taxon>Autographivirales</taxon>
        <taxon>Dunnvirinae</taxon>
        <taxon>Pasovirus</taxon>
        <taxon>Pasovirus paso</taxon>
    </lineage>
</organism>